<reference evidence="6 7" key="1">
    <citation type="submission" date="2021-01" db="EMBL/GenBank/DDBJ databases">
        <title>Genomic Encyclopedia of Type Strains, Phase IV (KMG-IV): sequencing the most valuable type-strain genomes for metagenomic binning, comparative biology and taxonomic classification.</title>
        <authorList>
            <person name="Goeker M."/>
        </authorList>
    </citation>
    <scope>NUCLEOTIDE SEQUENCE [LARGE SCALE GENOMIC DNA]</scope>
    <source>
        <strain evidence="6 7">DSM 23711</strain>
    </source>
</reference>
<feature type="transmembrane region" description="Helical" evidence="5">
    <location>
        <begin position="157"/>
        <end position="183"/>
    </location>
</feature>
<dbReference type="RefSeq" id="WP_204497331.1">
    <property type="nucleotide sequence ID" value="NZ_JAFBDR010000001.1"/>
</dbReference>
<dbReference type="PRINTS" id="PR01840">
    <property type="entry name" value="TATCFAMILY"/>
</dbReference>
<feature type="transmembrane region" description="Helical" evidence="5">
    <location>
        <begin position="26"/>
        <end position="48"/>
    </location>
</feature>
<proteinExistence type="inferred from homology"/>
<comment type="caution">
    <text evidence="6">The sequence shown here is derived from an EMBL/GenBank/DDBJ whole genome shotgun (WGS) entry which is preliminary data.</text>
</comment>
<keyword evidence="5" id="KW-1003">Cell membrane</keyword>
<keyword evidence="4 5" id="KW-0472">Membrane</keyword>
<dbReference type="HAMAP" id="MF_00902">
    <property type="entry name" value="TatC"/>
    <property type="match status" value="1"/>
</dbReference>
<evidence type="ECO:0000256" key="5">
    <source>
        <dbReference type="HAMAP-Rule" id="MF_00902"/>
    </source>
</evidence>
<dbReference type="EMBL" id="JAFBDR010000001">
    <property type="protein sequence ID" value="MBM7569886.1"/>
    <property type="molecule type" value="Genomic_DNA"/>
</dbReference>
<evidence type="ECO:0000256" key="4">
    <source>
        <dbReference type="ARBA" id="ARBA00023136"/>
    </source>
</evidence>
<organism evidence="6 7">
    <name type="scientific">Aquibacillus albus</name>
    <dbReference type="NCBI Taxonomy" id="1168171"/>
    <lineage>
        <taxon>Bacteria</taxon>
        <taxon>Bacillati</taxon>
        <taxon>Bacillota</taxon>
        <taxon>Bacilli</taxon>
        <taxon>Bacillales</taxon>
        <taxon>Bacillaceae</taxon>
        <taxon>Aquibacillus</taxon>
    </lineage>
</organism>
<comment type="subcellular location">
    <subcellularLocation>
        <location evidence="5">Cell membrane</location>
        <topology evidence="5">Multi-pass membrane protein</topology>
    </subcellularLocation>
    <subcellularLocation>
        <location evidence="1">Membrane</location>
        <topology evidence="1">Multi-pass membrane protein</topology>
    </subcellularLocation>
</comment>
<sequence>MSNGDQFTEQNEMNYLDHFSELRKRLIWTAIVFLIFFVTGFMFVKDIYAFFVKDLEFTLNVISPGEILWIYFTMAFVVGSIGTLPFLCIQIWLFVSPGLTKSERKVSLFYIPPIFVLFVAGLTFGYYVFVGLILPFLLSLNDGMFNEMFTVDKYFRFLLRVTLPFAVLFEIPIITMFLTSLGILTPTFLRKSRKYAYFILIIIGTMISPPDFVLQLVVAIPLIILYEISVVLSGIVFRKKQEKHDNFMNES</sequence>
<feature type="transmembrane region" description="Helical" evidence="5">
    <location>
        <begin position="68"/>
        <end position="95"/>
    </location>
</feature>
<evidence type="ECO:0000256" key="3">
    <source>
        <dbReference type="ARBA" id="ARBA00022989"/>
    </source>
</evidence>
<dbReference type="PROSITE" id="PS01218">
    <property type="entry name" value="TATC"/>
    <property type="match status" value="1"/>
</dbReference>
<dbReference type="NCBIfam" id="TIGR00945">
    <property type="entry name" value="tatC"/>
    <property type="match status" value="1"/>
</dbReference>
<dbReference type="InterPro" id="IPR002033">
    <property type="entry name" value="TatC"/>
</dbReference>
<dbReference type="InterPro" id="IPR019820">
    <property type="entry name" value="Sec-indep_translocase_CS"/>
</dbReference>
<comment type="subunit">
    <text evidence="5">Forms a complex with TatA.</text>
</comment>
<keyword evidence="7" id="KW-1185">Reference proteome</keyword>
<gene>
    <name evidence="5" type="primary">tatC</name>
    <name evidence="6" type="ORF">JOC48_000355</name>
</gene>
<evidence type="ECO:0000256" key="2">
    <source>
        <dbReference type="ARBA" id="ARBA00022692"/>
    </source>
</evidence>
<evidence type="ECO:0000313" key="6">
    <source>
        <dbReference type="EMBL" id="MBM7569886.1"/>
    </source>
</evidence>
<dbReference type="Proteomes" id="UP001296943">
    <property type="component" value="Unassembled WGS sequence"/>
</dbReference>
<keyword evidence="5" id="KW-0813">Transport</keyword>
<dbReference type="Pfam" id="PF00902">
    <property type="entry name" value="TatC"/>
    <property type="match status" value="1"/>
</dbReference>
<keyword evidence="5" id="KW-0653">Protein transport</keyword>
<evidence type="ECO:0000313" key="7">
    <source>
        <dbReference type="Proteomes" id="UP001296943"/>
    </source>
</evidence>
<keyword evidence="5" id="KW-0811">Translocation</keyword>
<keyword evidence="3 5" id="KW-1133">Transmembrane helix</keyword>
<feature type="transmembrane region" description="Helical" evidence="5">
    <location>
        <begin position="218"/>
        <end position="237"/>
    </location>
</feature>
<feature type="transmembrane region" description="Helical" evidence="5">
    <location>
        <begin position="107"/>
        <end position="137"/>
    </location>
</feature>
<name>A0ABS2MVG0_9BACI</name>
<dbReference type="PANTHER" id="PTHR30371:SF4">
    <property type="entry name" value="SEC-INDEPENDENT PROTEIN TRANSLOCASE PROTEIN TATCD"/>
    <property type="match status" value="1"/>
</dbReference>
<feature type="transmembrane region" description="Helical" evidence="5">
    <location>
        <begin position="195"/>
        <end position="212"/>
    </location>
</feature>
<comment type="function">
    <text evidence="5">Part of the twin-arginine translocation (Tat) system that transports large folded proteins containing a characteristic twin-arginine motif in their signal peptide across membranes.</text>
</comment>
<accession>A0ABS2MVG0</accession>
<dbReference type="PANTHER" id="PTHR30371">
    <property type="entry name" value="SEC-INDEPENDENT PROTEIN TRANSLOCASE PROTEIN TATC"/>
    <property type="match status" value="1"/>
</dbReference>
<protein>
    <recommendedName>
        <fullName evidence="5">Sec-independent protein translocase protein TatC</fullName>
    </recommendedName>
</protein>
<keyword evidence="2 5" id="KW-0812">Transmembrane</keyword>
<comment type="similarity">
    <text evidence="5">Belongs to the TatC family.</text>
</comment>
<evidence type="ECO:0000256" key="1">
    <source>
        <dbReference type="ARBA" id="ARBA00004141"/>
    </source>
</evidence>